<feature type="compositionally biased region" description="Basic and acidic residues" evidence="7">
    <location>
        <begin position="270"/>
        <end position="280"/>
    </location>
</feature>
<dbReference type="Proteomes" id="UP000243589">
    <property type="component" value="Unassembled WGS sequence"/>
</dbReference>
<dbReference type="Gene3D" id="3.90.226.10">
    <property type="entry name" value="2-enoyl-CoA Hydratase, Chain A, domain 1"/>
    <property type="match status" value="1"/>
</dbReference>
<organism evidence="8 9">
    <name type="scientific">Brevibacterium ravenspurgense</name>
    <dbReference type="NCBI Taxonomy" id="479117"/>
    <lineage>
        <taxon>Bacteria</taxon>
        <taxon>Bacillati</taxon>
        <taxon>Actinomycetota</taxon>
        <taxon>Actinomycetes</taxon>
        <taxon>Micrococcales</taxon>
        <taxon>Brevibacteriaceae</taxon>
        <taxon>Brevibacterium</taxon>
    </lineage>
</organism>
<dbReference type="PANTHER" id="PTHR43602">
    <property type="match status" value="1"/>
</dbReference>
<keyword evidence="4" id="KW-0443">Lipid metabolism</keyword>
<comment type="caution">
    <text evidence="8">The sequence shown here is derived from an EMBL/GenBank/DDBJ whole genome shotgun (WGS) entry which is preliminary data.</text>
</comment>
<comment type="function">
    <text evidence="5">May play a role in fatty acid biosynthesis and insulin sensitivity.</text>
</comment>
<dbReference type="InterPro" id="IPR029045">
    <property type="entry name" value="ClpP/crotonase-like_dom_sf"/>
</dbReference>
<comment type="similarity">
    <text evidence="1">Belongs to the enoyl-CoA hydratase/isomerase family.</text>
</comment>
<keyword evidence="9" id="KW-1185">Reference proteome</keyword>
<dbReference type="NCBIfam" id="NF006008">
    <property type="entry name" value="PRK08139.1"/>
    <property type="match status" value="1"/>
</dbReference>
<gene>
    <name evidence="8" type="primary">paaF_3</name>
    <name evidence="8" type="ORF">Bravens_01812</name>
</gene>
<reference evidence="8 9" key="1">
    <citation type="submission" date="2016-01" db="EMBL/GenBank/DDBJ databases">
        <title>Use of Whole Genome Sequencing to ascertain that Brevibacterium massiliense (Roux, Raoult 2009) is a later heterotypic synonym of Brevibacterium ravenspurgense (Mages 2008).</title>
        <authorList>
            <person name="Bernier A.-M."/>
            <person name="Burdz T."/>
            <person name="Huynh C."/>
            <person name="Pachecho A.L."/>
            <person name="Wiebe D."/>
            <person name="Bonner C."/>
            <person name="Bernard K."/>
        </authorList>
    </citation>
    <scope>NUCLEOTIDE SEQUENCE [LARGE SCALE GENOMIC DNA]</scope>
    <source>
        <strain evidence="8 9">CCUG56047</strain>
    </source>
</reference>
<dbReference type="InterPro" id="IPR001753">
    <property type="entry name" value="Enoyl-CoA_hydra/iso"/>
</dbReference>
<dbReference type="Gene3D" id="1.10.12.10">
    <property type="entry name" value="Lyase 2-enoyl-coa Hydratase, Chain A, domain 2"/>
    <property type="match status" value="1"/>
</dbReference>
<evidence type="ECO:0000256" key="4">
    <source>
        <dbReference type="ARBA" id="ARBA00023098"/>
    </source>
</evidence>
<dbReference type="GO" id="GO:0016836">
    <property type="term" value="F:hydro-lyase activity"/>
    <property type="evidence" value="ECO:0007669"/>
    <property type="project" value="TreeGrafter"/>
</dbReference>
<evidence type="ECO:0000256" key="5">
    <source>
        <dbReference type="ARBA" id="ARBA00037410"/>
    </source>
</evidence>
<keyword evidence="3" id="KW-0809">Transit peptide</keyword>
<name>A0A150H5D4_9MICO</name>
<evidence type="ECO:0000313" key="8">
    <source>
        <dbReference type="EMBL" id="KXZ57292.1"/>
    </source>
</evidence>
<feature type="region of interest" description="Disordered" evidence="7">
    <location>
        <begin position="270"/>
        <end position="291"/>
    </location>
</feature>
<dbReference type="PATRIC" id="fig|479117.4.peg.1795"/>
<keyword evidence="2" id="KW-0276">Fatty acid metabolism</keyword>
<dbReference type="Pfam" id="PF00378">
    <property type="entry name" value="ECH_1"/>
    <property type="match status" value="1"/>
</dbReference>
<evidence type="ECO:0000256" key="1">
    <source>
        <dbReference type="ARBA" id="ARBA00005254"/>
    </source>
</evidence>
<dbReference type="AlphaFoldDB" id="A0A150H5D4"/>
<evidence type="ECO:0000256" key="6">
    <source>
        <dbReference type="ARBA" id="ARBA00040545"/>
    </source>
</evidence>
<protein>
    <recommendedName>
        <fullName evidence="6">Enoyl-CoA hydratase domain-containing protein 3, mitochondrial</fullName>
    </recommendedName>
</protein>
<keyword evidence="8" id="KW-0456">Lyase</keyword>
<evidence type="ECO:0000256" key="2">
    <source>
        <dbReference type="ARBA" id="ARBA00022832"/>
    </source>
</evidence>
<dbReference type="PANTHER" id="PTHR43602:SF1">
    <property type="entry name" value="ENOYL-COA HYDRATASE DOMAIN-CONTAINING PROTEIN 3, MITOCHONDRIAL"/>
    <property type="match status" value="1"/>
</dbReference>
<dbReference type="SUPFAM" id="SSF52096">
    <property type="entry name" value="ClpP/crotonase"/>
    <property type="match status" value="1"/>
</dbReference>
<evidence type="ECO:0000313" key="9">
    <source>
        <dbReference type="Proteomes" id="UP000243589"/>
    </source>
</evidence>
<proteinExistence type="inferred from homology"/>
<dbReference type="CDD" id="cd06558">
    <property type="entry name" value="crotonase-like"/>
    <property type="match status" value="1"/>
</dbReference>
<dbReference type="InterPro" id="IPR014748">
    <property type="entry name" value="Enoyl-CoA_hydra_C"/>
</dbReference>
<accession>A0A150H5D4</accession>
<evidence type="ECO:0000256" key="3">
    <source>
        <dbReference type="ARBA" id="ARBA00022946"/>
    </source>
</evidence>
<dbReference type="GO" id="GO:0006631">
    <property type="term" value="P:fatty acid metabolic process"/>
    <property type="evidence" value="ECO:0007669"/>
    <property type="project" value="UniProtKB-KW"/>
</dbReference>
<dbReference type="InterPro" id="IPR052377">
    <property type="entry name" value="Mitochondrial_ECH-domain"/>
</dbReference>
<dbReference type="EMBL" id="LQQC01000012">
    <property type="protein sequence ID" value="KXZ57292.1"/>
    <property type="molecule type" value="Genomic_DNA"/>
</dbReference>
<evidence type="ECO:0000256" key="7">
    <source>
        <dbReference type="SAM" id="MobiDB-lite"/>
    </source>
</evidence>
<sequence>MISDIFFPHRHGLWQTEHMSEELVTLEYDGPIAFVTLNSPGNRNSMSRKMMHELIDAFRTVGKDTDVRAVVLASTGKVFSAGHDLREVQGSDHATQQNIFDTCTLLMRIIQSIPQPVIAEVQGLATAAGCQLVATCDLAVASESASFATPGVTIGLFCSTPMVALSRAVNRKTAMRMLLTGEPMKAEEAFQRGLVSHTAPAYALRERTLEVARTVAQSSSTTVSIGKRAFYEQISLSATEAYSRMGRVMADNAVLNDAQEGITAFLEKRSPEWSHDHSEAEGLVSKNIDRN</sequence>